<dbReference type="PANTHER" id="PTHR46033">
    <property type="entry name" value="PROTEIN MAIN-LIKE 2"/>
    <property type="match status" value="1"/>
</dbReference>
<dbReference type="Proteomes" id="UP000326939">
    <property type="component" value="Chromosome 7"/>
</dbReference>
<keyword evidence="3" id="KW-1185">Reference proteome</keyword>
<accession>A0A5N5LZW8</accession>
<dbReference type="EMBL" id="VDCV01000007">
    <property type="protein sequence ID" value="KAB5548495.1"/>
    <property type="molecule type" value="Genomic_DNA"/>
</dbReference>
<dbReference type="PANTHER" id="PTHR46033:SF17">
    <property type="entry name" value="AMINOTRANSFERASE-LIKE PLANT MOBILE DOMAIN-CONTAINING PROTEIN"/>
    <property type="match status" value="1"/>
</dbReference>
<gene>
    <name evidence="2" type="ORF">DKX38_011901</name>
</gene>
<name>A0A5N5LZW8_9ROSI</name>
<evidence type="ECO:0000313" key="3">
    <source>
        <dbReference type="Proteomes" id="UP000326939"/>
    </source>
</evidence>
<evidence type="ECO:0000313" key="2">
    <source>
        <dbReference type="EMBL" id="KAB5548495.1"/>
    </source>
</evidence>
<dbReference type="InterPro" id="IPR044824">
    <property type="entry name" value="MAIN-like"/>
</dbReference>
<dbReference type="GO" id="GO:0010073">
    <property type="term" value="P:meristem maintenance"/>
    <property type="evidence" value="ECO:0007669"/>
    <property type="project" value="InterPro"/>
</dbReference>
<proteinExistence type="predicted"/>
<evidence type="ECO:0000259" key="1">
    <source>
        <dbReference type="Pfam" id="PF10536"/>
    </source>
</evidence>
<sequence>MTIPYWFCEHTKIIQPIEGRIPRCAKWNLQLLEAELKKKPIKDSSLSAVVYSEPIEKEAQRVFKLLEDEETNVEGAFSAQNEDDKEAELLDAQRAVSAVVYFEPTEKEAQRAFKLLEEETNVEGVFSTQNEDDKDKVIRDDTVWIREESRTRFLVLEDLFEILNGKAISNLVIDVFSCLLLEDRGKKEVSAPKVIIHDSSIWEEIPAGLPSIGPCLSLTWRLGHGQFYNSWFKGKINDFNFVQDAEMVKEYVHKRRQELLGTEETQKADDPFQLIVKEDCPQQKDFSISATFQQDAHLIEALLDMYSVNEDVFKFENFSLYLGLEDVLYITGLPIDGEPVTCIDTIDGDEECNKFLGISDCINHKNKIRNSVKLSWLNRIFEQVPGEIDEDSPNFVYYVRAYALFLIGTIILPDASGHAVQTHYLQFLEKIEDIGKYA</sequence>
<organism evidence="2 3">
    <name type="scientific">Salix brachista</name>
    <dbReference type="NCBI Taxonomy" id="2182728"/>
    <lineage>
        <taxon>Eukaryota</taxon>
        <taxon>Viridiplantae</taxon>
        <taxon>Streptophyta</taxon>
        <taxon>Embryophyta</taxon>
        <taxon>Tracheophyta</taxon>
        <taxon>Spermatophyta</taxon>
        <taxon>Magnoliopsida</taxon>
        <taxon>eudicotyledons</taxon>
        <taxon>Gunneridae</taxon>
        <taxon>Pentapetalae</taxon>
        <taxon>rosids</taxon>
        <taxon>fabids</taxon>
        <taxon>Malpighiales</taxon>
        <taxon>Salicaceae</taxon>
        <taxon>Saliceae</taxon>
        <taxon>Salix</taxon>
    </lineage>
</organism>
<dbReference type="Pfam" id="PF10536">
    <property type="entry name" value="PMD"/>
    <property type="match status" value="1"/>
</dbReference>
<comment type="caution">
    <text evidence="2">The sequence shown here is derived from an EMBL/GenBank/DDBJ whole genome shotgun (WGS) entry which is preliminary data.</text>
</comment>
<reference evidence="3" key="1">
    <citation type="journal article" date="2019" name="Gigascience">
        <title>De novo genome assembly of the endangered Acer yangbiense, a plant species with extremely small populations endemic to Yunnan Province, China.</title>
        <authorList>
            <person name="Yang J."/>
            <person name="Wariss H.M."/>
            <person name="Tao L."/>
            <person name="Zhang R."/>
            <person name="Yun Q."/>
            <person name="Hollingsworth P."/>
            <person name="Dao Z."/>
            <person name="Luo G."/>
            <person name="Guo H."/>
            <person name="Ma Y."/>
            <person name="Sun W."/>
        </authorList>
    </citation>
    <scope>NUCLEOTIDE SEQUENCE [LARGE SCALE GENOMIC DNA]</scope>
    <source>
        <strain evidence="3">cv. br00</strain>
    </source>
</reference>
<protein>
    <recommendedName>
        <fullName evidence="1">Aminotransferase-like plant mobile domain-containing protein</fullName>
    </recommendedName>
</protein>
<dbReference type="InterPro" id="IPR019557">
    <property type="entry name" value="AminoTfrase-like_pln_mobile"/>
</dbReference>
<feature type="domain" description="Aminotransferase-like plant mobile" evidence="1">
    <location>
        <begin position="292"/>
        <end position="438"/>
    </location>
</feature>
<dbReference type="AlphaFoldDB" id="A0A5N5LZW8"/>